<accession>A0A4Z1P0C5</accession>
<evidence type="ECO:0000313" key="1">
    <source>
        <dbReference type="EMBL" id="TID22023.1"/>
    </source>
</evidence>
<evidence type="ECO:0000313" key="2">
    <source>
        <dbReference type="Proteomes" id="UP000298493"/>
    </source>
</evidence>
<comment type="caution">
    <text evidence="1">The sequence shown here is derived from an EMBL/GenBank/DDBJ whole genome shotgun (WGS) entry which is preliminary data.</text>
</comment>
<dbReference type="Proteomes" id="UP000298493">
    <property type="component" value="Unassembled WGS sequence"/>
</dbReference>
<name>A0A4Z1P0C5_9PEZI</name>
<sequence>MLKRKAKMPRGVDVQSIAGISSAATPSLESEQCTSYAQLFARGILDPTRDMVSKVLLMISGKDLERTIEQEIEN</sequence>
<proteinExistence type="predicted"/>
<reference evidence="1 2" key="1">
    <citation type="submission" date="2019-04" db="EMBL/GenBank/DDBJ databases">
        <title>High contiguity whole genome sequence and gene annotation resource for two Venturia nashicola isolates.</title>
        <authorList>
            <person name="Prokchorchik M."/>
            <person name="Won K."/>
            <person name="Lee Y."/>
            <person name="Choi E.D."/>
            <person name="Segonzac C."/>
            <person name="Sohn K.H."/>
        </authorList>
    </citation>
    <scope>NUCLEOTIDE SEQUENCE [LARGE SCALE GENOMIC DNA]</scope>
    <source>
        <strain evidence="1 2">PRI2</strain>
    </source>
</reference>
<protein>
    <submittedName>
        <fullName evidence="1">Uncharacterized protein</fullName>
    </submittedName>
</protein>
<dbReference type="AlphaFoldDB" id="A0A4Z1P0C5"/>
<dbReference type="EMBL" id="SNSC02000008">
    <property type="protein sequence ID" value="TID22023.1"/>
    <property type="molecule type" value="Genomic_DNA"/>
</dbReference>
<keyword evidence="2" id="KW-1185">Reference proteome</keyword>
<gene>
    <name evidence="1" type="ORF">E6O75_ATG10817</name>
</gene>
<organism evidence="1 2">
    <name type="scientific">Venturia nashicola</name>
    <dbReference type="NCBI Taxonomy" id="86259"/>
    <lineage>
        <taxon>Eukaryota</taxon>
        <taxon>Fungi</taxon>
        <taxon>Dikarya</taxon>
        <taxon>Ascomycota</taxon>
        <taxon>Pezizomycotina</taxon>
        <taxon>Dothideomycetes</taxon>
        <taxon>Pleosporomycetidae</taxon>
        <taxon>Venturiales</taxon>
        <taxon>Venturiaceae</taxon>
        <taxon>Venturia</taxon>
    </lineage>
</organism>